<reference evidence="1" key="1">
    <citation type="submission" date="2017-05" db="UniProtKB">
        <authorList>
            <consortium name="EnsemblMetazoa"/>
        </authorList>
    </citation>
    <scope>IDENTIFICATION</scope>
</reference>
<accession>A0A1X7V3J3</accession>
<organism evidence="1">
    <name type="scientific">Amphimedon queenslandica</name>
    <name type="common">Sponge</name>
    <dbReference type="NCBI Taxonomy" id="400682"/>
    <lineage>
        <taxon>Eukaryota</taxon>
        <taxon>Metazoa</taxon>
        <taxon>Porifera</taxon>
        <taxon>Demospongiae</taxon>
        <taxon>Heteroscleromorpha</taxon>
        <taxon>Haplosclerida</taxon>
        <taxon>Niphatidae</taxon>
        <taxon>Amphimedon</taxon>
    </lineage>
</organism>
<evidence type="ECO:0000313" key="1">
    <source>
        <dbReference type="EnsemblMetazoa" id="Aqu2.1.34117_001"/>
    </source>
</evidence>
<sequence>MQLQLPLSCSDCINCHAVEWSQNQKIDRRTTLAQSKEELVPLIGVPDSLMDMHVPVESKFVLRLAKALQVGEYRIKLFLLHVNNTVFFII</sequence>
<name>A0A1X7V3J3_AMPQE</name>
<proteinExistence type="predicted"/>
<protein>
    <submittedName>
        <fullName evidence="1">Uncharacterized protein</fullName>
    </submittedName>
</protein>
<dbReference type="InParanoid" id="A0A1X7V3J3"/>
<dbReference type="EnsemblMetazoa" id="Aqu2.1.34117_001">
    <property type="protein sequence ID" value="Aqu2.1.34117_001"/>
    <property type="gene ID" value="Aqu2.1.34117"/>
</dbReference>
<dbReference type="AlphaFoldDB" id="A0A1X7V3J3"/>